<keyword evidence="4" id="KW-0342">GTP-binding</keyword>
<dbReference type="PANTHER" id="PTHR43721">
    <property type="entry name" value="ELONGATION FACTOR TU-RELATED"/>
    <property type="match status" value="1"/>
</dbReference>
<dbReference type="InterPro" id="IPR050055">
    <property type="entry name" value="EF-Tu_GTPase"/>
</dbReference>
<dbReference type="PROSITE" id="PS51722">
    <property type="entry name" value="G_TR_2"/>
    <property type="match status" value="1"/>
</dbReference>
<dbReference type="InterPro" id="IPR000795">
    <property type="entry name" value="T_Tr_GTP-bd_dom"/>
</dbReference>
<reference evidence="6 7" key="2">
    <citation type="journal article" date="2017" name="Int. J. Syst. Evol. Microbiol.">
        <title>Gordonia phthalatica sp. nov., a di-n-butyl phthalate-degrading bacterium isolated from activated sludge.</title>
        <authorList>
            <person name="Jin D."/>
            <person name="Kong X."/>
            <person name="Jia M."/>
            <person name="Yu X."/>
            <person name="Wang X."/>
            <person name="Zhuang X."/>
            <person name="Deng Y."/>
            <person name="Bai Z."/>
        </authorList>
    </citation>
    <scope>NUCLEOTIDE SEQUENCE [LARGE SCALE GENOMIC DNA]</scope>
    <source>
        <strain evidence="6 7">QH-11</strain>
    </source>
</reference>
<dbReference type="NCBIfam" id="TIGR00475">
    <property type="entry name" value="selB"/>
    <property type="match status" value="1"/>
</dbReference>
<evidence type="ECO:0000256" key="3">
    <source>
        <dbReference type="ARBA" id="ARBA00022917"/>
    </source>
</evidence>
<keyword evidence="4" id="KW-0547">Nucleotide-binding</keyword>
<dbReference type="EMBL" id="CP011853">
    <property type="protein sequence ID" value="ALG86916.1"/>
    <property type="molecule type" value="Genomic_DNA"/>
</dbReference>
<sequence>MHVVATAGHVDHGKSTLVKALTGMEPDRWEQERQRGLTIDLGFVWTVLPSGREVGFVDVPGHERFLPNMLAGLGPAPSVCFVVAADEGWRQQSSDHRDALAAWGIGSGVVVISRADRATPERIAEVTEQVRTELADTGLANAPIVAVSAVAGTGLTELRQTLDDVLAATIVPDDGRVRLWIDRSFTITGAGTVVTGTLAAGRFAVGDQLNVFGRDGFRTVVVRGLQCHGRDTDRAKPVSRVAVNLRGIAHDEIHRGDALLDTGAWPTTALVDVRRDIGENDVPAWLTVHVGTASTPVRVRALDDHHLRLTLSRELPLRRDDRLVLRDPGAGRIVGGVTVLDIDPPPLERRGDGVRRGRALGEHVDATAAEVARRGAVLLARLAEAGLETDEVPDGVDVIGDWWVASETLHRWQAALRGAVVDLHERDPLSAGLTDGAAQGLLGLPSAVLLPAVVQGAGVVAEGGRLFLPEHRGDLGPAEAAVEELERRLAAAPFVAPEADDLVALRLGVRELAAAERAGRLIRLAEGLVLLPKAPAQAMRELARLPQPFTTSQARQALGTSRRVAIPLLEHLDGRGWTRRIDAGHREVVRRGGSV</sequence>
<feature type="domain" description="Tr-type G" evidence="5">
    <location>
        <begin position="1"/>
        <end position="173"/>
    </location>
</feature>
<accession>A0A0N9NGW7</accession>
<keyword evidence="6" id="KW-0251">Elongation factor</keyword>
<name>A0A0N9NGW7_9ACTN</name>
<dbReference type="STRING" id="1136941.ACH46_14295"/>
<dbReference type="InterPro" id="IPR027417">
    <property type="entry name" value="P-loop_NTPase"/>
</dbReference>
<dbReference type="SUPFAM" id="SSF50447">
    <property type="entry name" value="Translation proteins"/>
    <property type="match status" value="1"/>
</dbReference>
<dbReference type="GO" id="GO:0005525">
    <property type="term" value="F:GTP binding"/>
    <property type="evidence" value="ECO:0007669"/>
    <property type="project" value="UniProtKB-KW"/>
</dbReference>
<evidence type="ECO:0000256" key="1">
    <source>
        <dbReference type="ARBA" id="ARBA00004496"/>
    </source>
</evidence>
<dbReference type="SUPFAM" id="SSF46785">
    <property type="entry name" value="Winged helix' DNA-binding domain"/>
    <property type="match status" value="1"/>
</dbReference>
<dbReference type="OrthoDB" id="9803139at2"/>
<dbReference type="CDD" id="cd04171">
    <property type="entry name" value="SelB"/>
    <property type="match status" value="1"/>
</dbReference>
<proteinExistence type="predicted"/>
<dbReference type="Gene3D" id="1.10.10.2770">
    <property type="match status" value="1"/>
</dbReference>
<dbReference type="InterPro" id="IPR036388">
    <property type="entry name" value="WH-like_DNA-bd_sf"/>
</dbReference>
<dbReference type="SUPFAM" id="SSF52540">
    <property type="entry name" value="P-loop containing nucleoside triphosphate hydrolases"/>
    <property type="match status" value="1"/>
</dbReference>
<dbReference type="GO" id="GO:0003746">
    <property type="term" value="F:translation elongation factor activity"/>
    <property type="evidence" value="ECO:0007669"/>
    <property type="project" value="UniProtKB-KW"/>
</dbReference>
<keyword evidence="2" id="KW-0963">Cytoplasm</keyword>
<reference evidence="7" key="1">
    <citation type="submission" date="2015-06" db="EMBL/GenBank/DDBJ databases">
        <title>Complete genome sequence and metabolic analysis of phthalate degradation pathway in Gordonia sp. QH-11.</title>
        <authorList>
            <person name="Jin D."/>
            <person name="Kong X."/>
            <person name="Bai Z."/>
        </authorList>
    </citation>
    <scope>NUCLEOTIDE SEQUENCE [LARGE SCALE GENOMIC DNA]</scope>
    <source>
        <strain evidence="7">QH-11</strain>
    </source>
</reference>
<organism evidence="6 7">
    <name type="scientific">Gordonia phthalatica</name>
    <dbReference type="NCBI Taxonomy" id="1136941"/>
    <lineage>
        <taxon>Bacteria</taxon>
        <taxon>Bacillati</taxon>
        <taxon>Actinomycetota</taxon>
        <taxon>Actinomycetes</taxon>
        <taxon>Mycobacteriales</taxon>
        <taxon>Gordoniaceae</taxon>
        <taxon>Gordonia</taxon>
    </lineage>
</organism>
<evidence type="ECO:0000313" key="7">
    <source>
        <dbReference type="Proteomes" id="UP000063789"/>
    </source>
</evidence>
<dbReference type="AlphaFoldDB" id="A0A0N9NGW7"/>
<dbReference type="Gene3D" id="1.10.10.10">
    <property type="entry name" value="Winged helix-like DNA-binding domain superfamily/Winged helix DNA-binding domain"/>
    <property type="match status" value="1"/>
</dbReference>
<dbReference type="GO" id="GO:0005737">
    <property type="term" value="C:cytoplasm"/>
    <property type="evidence" value="ECO:0007669"/>
    <property type="project" value="UniProtKB-SubCell"/>
</dbReference>
<dbReference type="InterPro" id="IPR036390">
    <property type="entry name" value="WH_DNA-bd_sf"/>
</dbReference>
<evidence type="ECO:0000313" key="6">
    <source>
        <dbReference type="EMBL" id="ALG86916.1"/>
    </source>
</evidence>
<dbReference type="Proteomes" id="UP000063789">
    <property type="component" value="Chromosome"/>
</dbReference>
<evidence type="ECO:0000256" key="2">
    <source>
        <dbReference type="ARBA" id="ARBA00022490"/>
    </source>
</evidence>
<evidence type="ECO:0000259" key="5">
    <source>
        <dbReference type="PROSITE" id="PS51722"/>
    </source>
</evidence>
<dbReference type="GO" id="GO:0001514">
    <property type="term" value="P:selenocysteine incorporation"/>
    <property type="evidence" value="ECO:0007669"/>
    <property type="project" value="InterPro"/>
</dbReference>
<dbReference type="RefSeq" id="WP_062395456.1">
    <property type="nucleotide sequence ID" value="NZ_CP011853.1"/>
</dbReference>
<gene>
    <name evidence="6" type="ORF">ACH46_14295</name>
</gene>
<dbReference type="GO" id="GO:0003723">
    <property type="term" value="F:RNA binding"/>
    <property type="evidence" value="ECO:0007669"/>
    <property type="project" value="InterPro"/>
</dbReference>
<comment type="subcellular location">
    <subcellularLocation>
        <location evidence="1">Cytoplasm</location>
    </subcellularLocation>
</comment>
<dbReference type="InterPro" id="IPR057335">
    <property type="entry name" value="Beta-barrel_SelB"/>
</dbReference>
<evidence type="ECO:0000256" key="4">
    <source>
        <dbReference type="ARBA" id="ARBA00023134"/>
    </source>
</evidence>
<dbReference type="InterPro" id="IPR004535">
    <property type="entry name" value="Transl_elong_SelB"/>
</dbReference>
<dbReference type="Gene3D" id="2.40.30.10">
    <property type="entry name" value="Translation factors"/>
    <property type="match status" value="1"/>
</dbReference>
<dbReference type="InterPro" id="IPR015191">
    <property type="entry name" value="SelB_WHD4"/>
</dbReference>
<dbReference type="Gene3D" id="3.40.50.300">
    <property type="entry name" value="P-loop containing nucleotide triphosphate hydrolases"/>
    <property type="match status" value="1"/>
</dbReference>
<keyword evidence="7" id="KW-1185">Reference proteome</keyword>
<protein>
    <submittedName>
        <fullName evidence="6">Translation elongation factor</fullName>
    </submittedName>
</protein>
<dbReference type="KEGG" id="goq:ACH46_14295"/>
<keyword evidence="3" id="KW-0648">Protein biosynthesis</keyword>
<dbReference type="InterPro" id="IPR009000">
    <property type="entry name" value="Transl_B-barrel_sf"/>
</dbReference>
<dbReference type="PANTHER" id="PTHR43721:SF22">
    <property type="entry name" value="ELONGATION FACTOR TU, MITOCHONDRIAL"/>
    <property type="match status" value="1"/>
</dbReference>
<dbReference type="Pfam" id="PF09107">
    <property type="entry name" value="WHD_3rd_SelB"/>
    <property type="match status" value="1"/>
</dbReference>
<dbReference type="GO" id="GO:0003924">
    <property type="term" value="F:GTPase activity"/>
    <property type="evidence" value="ECO:0007669"/>
    <property type="project" value="InterPro"/>
</dbReference>
<dbReference type="Pfam" id="PF25461">
    <property type="entry name" value="Beta-barrel_SelB"/>
    <property type="match status" value="1"/>
</dbReference>
<dbReference type="PATRIC" id="fig|1136941.3.peg.2920"/>
<dbReference type="Pfam" id="PF00009">
    <property type="entry name" value="GTP_EFTU"/>
    <property type="match status" value="1"/>
</dbReference>